<dbReference type="EMBL" id="ML208267">
    <property type="protein sequence ID" value="TFK74566.1"/>
    <property type="molecule type" value="Genomic_DNA"/>
</dbReference>
<reference evidence="1 2" key="1">
    <citation type="journal article" date="2019" name="Nat. Ecol. Evol.">
        <title>Megaphylogeny resolves global patterns of mushroom evolution.</title>
        <authorList>
            <person name="Varga T."/>
            <person name="Krizsan K."/>
            <person name="Foldi C."/>
            <person name="Dima B."/>
            <person name="Sanchez-Garcia M."/>
            <person name="Sanchez-Ramirez S."/>
            <person name="Szollosi G.J."/>
            <person name="Szarkandi J.G."/>
            <person name="Papp V."/>
            <person name="Albert L."/>
            <person name="Andreopoulos W."/>
            <person name="Angelini C."/>
            <person name="Antonin V."/>
            <person name="Barry K.W."/>
            <person name="Bougher N.L."/>
            <person name="Buchanan P."/>
            <person name="Buyck B."/>
            <person name="Bense V."/>
            <person name="Catcheside P."/>
            <person name="Chovatia M."/>
            <person name="Cooper J."/>
            <person name="Damon W."/>
            <person name="Desjardin D."/>
            <person name="Finy P."/>
            <person name="Geml J."/>
            <person name="Haridas S."/>
            <person name="Hughes K."/>
            <person name="Justo A."/>
            <person name="Karasinski D."/>
            <person name="Kautmanova I."/>
            <person name="Kiss B."/>
            <person name="Kocsube S."/>
            <person name="Kotiranta H."/>
            <person name="LaButti K.M."/>
            <person name="Lechner B.E."/>
            <person name="Liimatainen K."/>
            <person name="Lipzen A."/>
            <person name="Lukacs Z."/>
            <person name="Mihaltcheva S."/>
            <person name="Morgado L.N."/>
            <person name="Niskanen T."/>
            <person name="Noordeloos M.E."/>
            <person name="Ohm R.A."/>
            <person name="Ortiz-Santana B."/>
            <person name="Ovrebo C."/>
            <person name="Racz N."/>
            <person name="Riley R."/>
            <person name="Savchenko A."/>
            <person name="Shiryaev A."/>
            <person name="Soop K."/>
            <person name="Spirin V."/>
            <person name="Szebenyi C."/>
            <person name="Tomsovsky M."/>
            <person name="Tulloss R.E."/>
            <person name="Uehling J."/>
            <person name="Grigoriev I.V."/>
            <person name="Vagvolgyi C."/>
            <person name="Papp T."/>
            <person name="Martin F.M."/>
            <person name="Miettinen O."/>
            <person name="Hibbett D.S."/>
            <person name="Nagy L.G."/>
        </authorList>
    </citation>
    <scope>NUCLEOTIDE SEQUENCE [LARGE SCALE GENOMIC DNA]</scope>
    <source>
        <strain evidence="1 2">NL-1719</strain>
    </source>
</reference>
<name>A0ACD3BA92_9AGAR</name>
<keyword evidence="2" id="KW-1185">Reference proteome</keyword>
<proteinExistence type="predicted"/>
<organism evidence="1 2">
    <name type="scientific">Pluteus cervinus</name>
    <dbReference type="NCBI Taxonomy" id="181527"/>
    <lineage>
        <taxon>Eukaryota</taxon>
        <taxon>Fungi</taxon>
        <taxon>Dikarya</taxon>
        <taxon>Basidiomycota</taxon>
        <taxon>Agaricomycotina</taxon>
        <taxon>Agaricomycetes</taxon>
        <taxon>Agaricomycetidae</taxon>
        <taxon>Agaricales</taxon>
        <taxon>Pluteineae</taxon>
        <taxon>Pluteaceae</taxon>
        <taxon>Pluteus</taxon>
    </lineage>
</organism>
<accession>A0ACD3BA92</accession>
<protein>
    <submittedName>
        <fullName evidence="1">Uncharacterized protein</fullName>
    </submittedName>
</protein>
<gene>
    <name evidence="1" type="ORF">BDN72DRAFT_853905</name>
</gene>
<dbReference type="Proteomes" id="UP000308600">
    <property type="component" value="Unassembled WGS sequence"/>
</dbReference>
<evidence type="ECO:0000313" key="1">
    <source>
        <dbReference type="EMBL" id="TFK74566.1"/>
    </source>
</evidence>
<evidence type="ECO:0000313" key="2">
    <source>
        <dbReference type="Proteomes" id="UP000308600"/>
    </source>
</evidence>
<sequence length="629" mass="69924">MSLPGSVSPPTSVSSLGFEADSPHSRSTTPSSEISGRGAAPTGLDVDSVPWAALPSHTFDADVLQLVFDKHSSCGQLGFLLGCKSSSSHDEMETSLSTLGEWDQLSLSALSSFASEPSKYFISRNIKLSCADAKPVICTTDGYAAHLKALSRAQFRSMACLSTSDGQYLLHIVEKPSFVFPPISHTPGLVRASNVPTLDEWRTLWSAWDLVTLGMIPQEMLHQKPIDLRHKCLFYIGHIPTFLDMLLSKAIGGGPSEPKHFWNIFERGIDPHVDDPDHCHNHSEVPEKDEDWPSLEAIMGFRNRVRGRLAQLYVGLHQGQRALTRNIARTLVMTLEHEGFHVETLLYMLIQRAGTGTLPPPGFITPNWSLLASQWSNTPPPTSDTVTLGPTELIMGHQDDEGEDDLPENKLNIENHIFGWDNESPSRAVQVGKFAIDWRPITNQQYLDFFAGDGKGKVEIPMSWVEEDGKYKIRTVYGPVPMSVARHWPVLASYDDLQTYAKAKGGRLPTEPELRLFFDTYDVGHEDGANVGFRNWHPVPATTGLEETNGKGSNGGVWEWTSTLFDTHVGISPTKLFTGYSTDFFDQKHQVVLGASYATIPRLCRRTVRNFYQHNYPYAWVGARVAYDL</sequence>